<evidence type="ECO:0000259" key="12">
    <source>
        <dbReference type="Pfam" id="PF01467"/>
    </source>
</evidence>
<keyword evidence="4 11" id="KW-0662">Pyridine nucleotide biosynthesis</keyword>
<evidence type="ECO:0000256" key="11">
    <source>
        <dbReference type="HAMAP-Rule" id="MF_00244"/>
    </source>
</evidence>
<dbReference type="InterPro" id="IPR005248">
    <property type="entry name" value="NadD/NMNAT"/>
</dbReference>
<dbReference type="Proteomes" id="UP000235005">
    <property type="component" value="Unassembled WGS sequence"/>
</dbReference>
<dbReference type="EMBL" id="PKUS01000028">
    <property type="protein sequence ID" value="PLW67507.1"/>
    <property type="molecule type" value="Genomic_DNA"/>
</dbReference>
<reference evidence="13 14" key="1">
    <citation type="submission" date="2018-01" db="EMBL/GenBank/DDBJ databases">
        <title>The draft genome sequence of Halioglobus lutimaris HF004.</title>
        <authorList>
            <person name="Du Z.-J."/>
            <person name="Shi M.-J."/>
        </authorList>
    </citation>
    <scope>NUCLEOTIDE SEQUENCE [LARGE SCALE GENOMIC DNA]</scope>
    <source>
        <strain evidence="13 14">HF004</strain>
    </source>
</reference>
<dbReference type="Pfam" id="PF01467">
    <property type="entry name" value="CTP_transf_like"/>
    <property type="match status" value="1"/>
</dbReference>
<evidence type="ECO:0000256" key="1">
    <source>
        <dbReference type="ARBA" id="ARBA00002324"/>
    </source>
</evidence>
<evidence type="ECO:0000256" key="8">
    <source>
        <dbReference type="ARBA" id="ARBA00022840"/>
    </source>
</evidence>
<comment type="catalytic activity">
    <reaction evidence="10 11">
        <text>nicotinate beta-D-ribonucleotide + ATP + H(+) = deamido-NAD(+) + diphosphate</text>
        <dbReference type="Rhea" id="RHEA:22860"/>
        <dbReference type="ChEBI" id="CHEBI:15378"/>
        <dbReference type="ChEBI" id="CHEBI:30616"/>
        <dbReference type="ChEBI" id="CHEBI:33019"/>
        <dbReference type="ChEBI" id="CHEBI:57502"/>
        <dbReference type="ChEBI" id="CHEBI:58437"/>
        <dbReference type="EC" id="2.7.7.18"/>
    </reaction>
</comment>
<dbReference type="GO" id="GO:0009435">
    <property type="term" value="P:NAD+ biosynthetic process"/>
    <property type="evidence" value="ECO:0007669"/>
    <property type="project" value="UniProtKB-UniRule"/>
</dbReference>
<evidence type="ECO:0000256" key="6">
    <source>
        <dbReference type="ARBA" id="ARBA00022695"/>
    </source>
</evidence>
<evidence type="ECO:0000256" key="7">
    <source>
        <dbReference type="ARBA" id="ARBA00022741"/>
    </source>
</evidence>
<comment type="function">
    <text evidence="1 11">Catalyzes the reversible adenylation of nicotinate mononucleotide (NaMN) to nicotinic acid adenine dinucleotide (NaAD).</text>
</comment>
<dbReference type="OrthoDB" id="5295945at2"/>
<organism evidence="13 14">
    <name type="scientific">Pseudohalioglobus lutimaris</name>
    <dbReference type="NCBI Taxonomy" id="1737061"/>
    <lineage>
        <taxon>Bacteria</taxon>
        <taxon>Pseudomonadati</taxon>
        <taxon>Pseudomonadota</taxon>
        <taxon>Gammaproteobacteria</taxon>
        <taxon>Cellvibrionales</taxon>
        <taxon>Halieaceae</taxon>
        <taxon>Pseudohalioglobus</taxon>
    </lineage>
</organism>
<evidence type="ECO:0000313" key="13">
    <source>
        <dbReference type="EMBL" id="PLW67507.1"/>
    </source>
</evidence>
<dbReference type="GO" id="GO:0005524">
    <property type="term" value="F:ATP binding"/>
    <property type="evidence" value="ECO:0007669"/>
    <property type="project" value="UniProtKB-KW"/>
</dbReference>
<evidence type="ECO:0000256" key="2">
    <source>
        <dbReference type="ARBA" id="ARBA00005019"/>
    </source>
</evidence>
<dbReference type="Gene3D" id="3.40.50.620">
    <property type="entry name" value="HUPs"/>
    <property type="match status" value="1"/>
</dbReference>
<comment type="similarity">
    <text evidence="3 11">Belongs to the NadD family.</text>
</comment>
<evidence type="ECO:0000256" key="3">
    <source>
        <dbReference type="ARBA" id="ARBA00009014"/>
    </source>
</evidence>
<comment type="pathway">
    <text evidence="2 11">Cofactor biosynthesis; NAD(+) biosynthesis; deamido-NAD(+) from nicotinate D-ribonucleotide: step 1/1.</text>
</comment>
<dbReference type="SUPFAM" id="SSF52374">
    <property type="entry name" value="Nucleotidylyl transferase"/>
    <property type="match status" value="1"/>
</dbReference>
<feature type="domain" description="Cytidyltransferase-like" evidence="12">
    <location>
        <begin position="10"/>
        <end position="188"/>
    </location>
</feature>
<dbReference type="UniPathway" id="UPA00253">
    <property type="reaction ID" value="UER00332"/>
</dbReference>
<sequence>MSTSEAPIGVFGGTFNPIHYGHLRSALELVEHLELEHLRLMPCATPVHREAPDCLASHRAAMVGLAVRDEPRLHCDPRELDREGPSYTIVSLHEIRAELGPQRGLCLVMGFDAMLKLDTWHRWQELLDVAHIVAIARPGWELPKSGGVAEWIDRHRMTGAEALRLRPCGGIFVEELRPLAISSTEIRAMLRAGMSARYLLPESVLNYIEEHQLYC</sequence>
<evidence type="ECO:0000256" key="10">
    <source>
        <dbReference type="ARBA" id="ARBA00048721"/>
    </source>
</evidence>
<comment type="caution">
    <text evidence="13">The sequence shown here is derived from an EMBL/GenBank/DDBJ whole genome shotgun (WGS) entry which is preliminary data.</text>
</comment>
<evidence type="ECO:0000256" key="4">
    <source>
        <dbReference type="ARBA" id="ARBA00022642"/>
    </source>
</evidence>
<keyword evidence="6 11" id="KW-0548">Nucleotidyltransferase</keyword>
<evidence type="ECO:0000256" key="5">
    <source>
        <dbReference type="ARBA" id="ARBA00022679"/>
    </source>
</evidence>
<accession>A0A2N5WZ40</accession>
<dbReference type="RefSeq" id="WP_101518718.1">
    <property type="nucleotide sequence ID" value="NZ_PKUS01000028.1"/>
</dbReference>
<keyword evidence="8 11" id="KW-0067">ATP-binding</keyword>
<gene>
    <name evidence="11" type="primary">nadD</name>
    <name evidence="13" type="ORF">C0039_16490</name>
</gene>
<proteinExistence type="inferred from homology"/>
<dbReference type="NCBIfam" id="NF000840">
    <property type="entry name" value="PRK00071.1-3"/>
    <property type="match status" value="1"/>
</dbReference>
<dbReference type="InterPro" id="IPR004821">
    <property type="entry name" value="Cyt_trans-like"/>
</dbReference>
<keyword evidence="5 11" id="KW-0808">Transferase</keyword>
<dbReference type="NCBIfam" id="TIGR00482">
    <property type="entry name" value="nicotinate (nicotinamide) nucleotide adenylyltransferase"/>
    <property type="match status" value="1"/>
</dbReference>
<name>A0A2N5WZ40_9GAMM</name>
<dbReference type="HAMAP" id="MF_00244">
    <property type="entry name" value="NaMN_adenylyltr"/>
    <property type="match status" value="1"/>
</dbReference>
<dbReference type="GO" id="GO:0004515">
    <property type="term" value="F:nicotinate-nucleotide adenylyltransferase activity"/>
    <property type="evidence" value="ECO:0007669"/>
    <property type="project" value="UniProtKB-UniRule"/>
</dbReference>
<dbReference type="PANTHER" id="PTHR39321:SF3">
    <property type="entry name" value="PHOSPHOPANTETHEINE ADENYLYLTRANSFERASE"/>
    <property type="match status" value="1"/>
</dbReference>
<dbReference type="InterPro" id="IPR014729">
    <property type="entry name" value="Rossmann-like_a/b/a_fold"/>
</dbReference>
<keyword evidence="14" id="KW-1185">Reference proteome</keyword>
<keyword evidence="7 11" id="KW-0547">Nucleotide-binding</keyword>
<keyword evidence="9 11" id="KW-0520">NAD</keyword>
<evidence type="ECO:0000313" key="14">
    <source>
        <dbReference type="Proteomes" id="UP000235005"/>
    </source>
</evidence>
<dbReference type="CDD" id="cd02165">
    <property type="entry name" value="NMNAT"/>
    <property type="match status" value="1"/>
</dbReference>
<evidence type="ECO:0000256" key="9">
    <source>
        <dbReference type="ARBA" id="ARBA00023027"/>
    </source>
</evidence>
<dbReference type="EC" id="2.7.7.18" evidence="11"/>
<dbReference type="AlphaFoldDB" id="A0A2N5WZ40"/>
<protein>
    <recommendedName>
        <fullName evidence="11">Probable nicotinate-nucleotide adenylyltransferase</fullName>
        <ecNumber evidence="11">2.7.7.18</ecNumber>
    </recommendedName>
    <alternativeName>
        <fullName evidence="11">Deamido-NAD(+) diphosphorylase</fullName>
    </alternativeName>
    <alternativeName>
        <fullName evidence="11">Deamido-NAD(+) pyrophosphorylase</fullName>
    </alternativeName>
    <alternativeName>
        <fullName evidence="11">Nicotinate mononucleotide adenylyltransferase</fullName>
        <shortName evidence="11">NaMN adenylyltransferase</shortName>
    </alternativeName>
</protein>
<dbReference type="PANTHER" id="PTHR39321">
    <property type="entry name" value="NICOTINATE-NUCLEOTIDE ADENYLYLTRANSFERASE-RELATED"/>
    <property type="match status" value="1"/>
</dbReference>
<dbReference type="NCBIfam" id="NF000839">
    <property type="entry name" value="PRK00071.1-1"/>
    <property type="match status" value="1"/>
</dbReference>